<dbReference type="PROSITE" id="PS50862">
    <property type="entry name" value="AA_TRNA_LIGASE_II"/>
    <property type="match status" value="1"/>
</dbReference>
<dbReference type="Gene3D" id="2.40.50.140">
    <property type="entry name" value="Nucleic acid-binding proteins"/>
    <property type="match status" value="1"/>
</dbReference>
<protein>
    <recommendedName>
        <fullName evidence="3">asparagine--tRNA ligase</fullName>
        <ecNumber evidence="3">6.1.1.22</ecNumber>
    </recommendedName>
</protein>
<keyword evidence="9" id="KW-0648">Protein biosynthesis</keyword>
<dbReference type="FunFam" id="1.50.40.10:FF:000029">
    <property type="entry name" value="Solute carrier family 25 member 28"/>
    <property type="match status" value="1"/>
</dbReference>
<dbReference type="Pfam" id="PF01336">
    <property type="entry name" value="tRNA_anti-codon"/>
    <property type="match status" value="1"/>
</dbReference>
<dbReference type="GO" id="GO:0016020">
    <property type="term" value="C:membrane"/>
    <property type="evidence" value="ECO:0007669"/>
    <property type="project" value="UniProtKB-SubCell"/>
</dbReference>
<dbReference type="PANTHER" id="PTHR22594">
    <property type="entry name" value="ASPARTYL/LYSYL-TRNA SYNTHETASE"/>
    <property type="match status" value="1"/>
</dbReference>
<dbReference type="PANTHER" id="PTHR22594:SF34">
    <property type="entry name" value="ASPARAGINE--TRNA LIGASE, MITOCHONDRIAL-RELATED"/>
    <property type="match status" value="1"/>
</dbReference>
<evidence type="ECO:0000256" key="11">
    <source>
        <dbReference type="ARBA" id="ARBA00023136"/>
    </source>
</evidence>
<dbReference type="NCBIfam" id="TIGR00457">
    <property type="entry name" value="asnS"/>
    <property type="match status" value="1"/>
</dbReference>
<evidence type="ECO:0000259" key="14">
    <source>
        <dbReference type="PROSITE" id="PS50862"/>
    </source>
</evidence>
<dbReference type="PROSITE" id="PS50920">
    <property type="entry name" value="SOLCAR"/>
    <property type="match status" value="3"/>
</dbReference>
<evidence type="ECO:0000256" key="7">
    <source>
        <dbReference type="ARBA" id="ARBA00022792"/>
    </source>
</evidence>
<dbReference type="GO" id="GO:0003676">
    <property type="term" value="F:nucleic acid binding"/>
    <property type="evidence" value="ECO:0007669"/>
    <property type="project" value="InterPro"/>
</dbReference>
<dbReference type="InterPro" id="IPR004522">
    <property type="entry name" value="Asn-tRNA-ligase"/>
</dbReference>
<proteinExistence type="inferred from homology"/>
<feature type="repeat" description="Solcar" evidence="13">
    <location>
        <begin position="600"/>
        <end position="684"/>
    </location>
</feature>
<dbReference type="InterPro" id="IPR006195">
    <property type="entry name" value="aa-tRNA-synth_II"/>
</dbReference>
<dbReference type="SUPFAM" id="SSF55681">
    <property type="entry name" value="Class II aaRS and biotin synthetases"/>
    <property type="match status" value="1"/>
</dbReference>
<keyword evidence="10" id="KW-1133">Transmembrane helix</keyword>
<dbReference type="CDD" id="cd00776">
    <property type="entry name" value="AsxRS_core"/>
    <property type="match status" value="1"/>
</dbReference>
<dbReference type="InterPro" id="IPR045864">
    <property type="entry name" value="aa-tRNA-synth_II/BPL/LPL"/>
</dbReference>
<dbReference type="Proteomes" id="UP000799441">
    <property type="component" value="Unassembled WGS sequence"/>
</dbReference>
<evidence type="ECO:0000313" key="16">
    <source>
        <dbReference type="Proteomes" id="UP000799441"/>
    </source>
</evidence>
<keyword evidence="16" id="KW-1185">Reference proteome</keyword>
<keyword evidence="12" id="KW-0030">Aminoacyl-tRNA synthetase</keyword>
<evidence type="ECO:0000256" key="3">
    <source>
        <dbReference type="ARBA" id="ARBA00012816"/>
    </source>
</evidence>
<gene>
    <name evidence="15" type="ORF">K431DRAFT_323197</name>
</gene>
<dbReference type="GO" id="GO:0005739">
    <property type="term" value="C:mitochondrion"/>
    <property type="evidence" value="ECO:0007669"/>
    <property type="project" value="TreeGrafter"/>
</dbReference>
<evidence type="ECO:0000256" key="1">
    <source>
        <dbReference type="ARBA" id="ARBA00004141"/>
    </source>
</evidence>
<sequence length="797" mass="87689">MRRWVVASNRRSVHEQLGRRAFSLNTRKVDCTGKEVSICGWVKNVRKQRKHAFLAITDGQTVKPLQAVISPEQAEKLSTGAAIQVTGRWQSSPGSGQQFELNDVSQVSILGQHDAEHNPIQSKYQTQEYLRTIPHLRGRVTSNAALLRLRSKLIASITDFFDQQGFIQTHTPIVTSSDCEGAGEVFTVSSATEAKDGPQQANKETKVEPFFRLPKYLTVSAQLHLEALSQAVDKVWTLSPTFRAEKSDTPRHLSEFYMLEAEVCFTRSVDDVTQIVENMLRHAAKSLSANGTLEQLQEIRQRAMKEATDEDAKLTTPETLQTRWQGLISPSWPRVKYAEAIQLLQDHVRSGDARFENMPTYDSGFNAEHERYIAEHFGRGSPVFVTDYPRVQKPFYMAPSTATNEGADWGDTVACFDLLVPDLCELAGGSLREHDHEALVVGMADKGVSGENLEWYQDLRKYGSVPHGGFGLGFDRLICYMSGFGNVRDVVAFPRCYESLPPNFSLAANMAAGAFAGIAEHSVMYPIDLLKTRMQVVNPSPTAIYTGVGNALATITRVEGYMSLWRGVGSVVMGAGPAHAVYFATYEFVKQAMGGNASGHHPVAAATSGACATIASDAFMNPFDVIKQRMQVHGSLHRSVFTCARSVLHHEGLRAFYVSYPTTLTMTVPFTALQFTAYESLTKFLQNARNSKKSVDGYDPMTHCIAGGVAGGFAAAATTPLDVIKTLLQTRGTSSDLEIRQARGLFPAAGIIWRREGAKGFFRGMNARVISAAPSTAICWSAYELAKAYFVRENEAS</sequence>
<evidence type="ECO:0000256" key="8">
    <source>
        <dbReference type="ARBA" id="ARBA00022840"/>
    </source>
</evidence>
<dbReference type="Pfam" id="PF00153">
    <property type="entry name" value="Mito_carr"/>
    <property type="match status" value="3"/>
</dbReference>
<dbReference type="InterPro" id="IPR004365">
    <property type="entry name" value="NA-bd_OB_tRNA"/>
</dbReference>
<dbReference type="GO" id="GO:0006421">
    <property type="term" value="P:asparaginyl-tRNA aminoacylation"/>
    <property type="evidence" value="ECO:0007669"/>
    <property type="project" value="InterPro"/>
</dbReference>
<accession>A0A9P4ULJ7</accession>
<evidence type="ECO:0000256" key="6">
    <source>
        <dbReference type="ARBA" id="ARBA00022741"/>
    </source>
</evidence>
<keyword evidence="4" id="KW-0436">Ligase</keyword>
<dbReference type="NCBIfam" id="NF003037">
    <property type="entry name" value="PRK03932.1"/>
    <property type="match status" value="1"/>
</dbReference>
<keyword evidence="8" id="KW-0067">ATP-binding</keyword>
<dbReference type="EC" id="6.1.1.22" evidence="3"/>
<keyword evidence="7" id="KW-0496">Mitochondrion</keyword>
<keyword evidence="5 13" id="KW-0812">Transmembrane</keyword>
<dbReference type="InterPro" id="IPR004364">
    <property type="entry name" value="Aa-tRNA-synt_II"/>
</dbReference>
<comment type="subcellular location">
    <subcellularLocation>
        <location evidence="1">Membrane</location>
        <topology evidence="1">Multi-pass membrane protein</topology>
    </subcellularLocation>
</comment>
<organism evidence="15 16">
    <name type="scientific">Polychaeton citri CBS 116435</name>
    <dbReference type="NCBI Taxonomy" id="1314669"/>
    <lineage>
        <taxon>Eukaryota</taxon>
        <taxon>Fungi</taxon>
        <taxon>Dikarya</taxon>
        <taxon>Ascomycota</taxon>
        <taxon>Pezizomycotina</taxon>
        <taxon>Dothideomycetes</taxon>
        <taxon>Dothideomycetidae</taxon>
        <taxon>Capnodiales</taxon>
        <taxon>Capnodiaceae</taxon>
        <taxon>Polychaeton</taxon>
    </lineage>
</organism>
<feature type="domain" description="Aminoacyl-transfer RNA synthetases class-II family profile" evidence="14">
    <location>
        <begin position="147"/>
        <end position="494"/>
    </location>
</feature>
<dbReference type="AlphaFoldDB" id="A0A9P4ULJ7"/>
<evidence type="ECO:0000256" key="9">
    <source>
        <dbReference type="ARBA" id="ARBA00022917"/>
    </source>
</evidence>
<keyword evidence="11 13" id="KW-0472">Membrane</keyword>
<dbReference type="CDD" id="cd04318">
    <property type="entry name" value="EcAsnRS_like_N"/>
    <property type="match status" value="1"/>
</dbReference>
<evidence type="ECO:0000256" key="13">
    <source>
        <dbReference type="PROSITE-ProRule" id="PRU00282"/>
    </source>
</evidence>
<dbReference type="GO" id="GO:0004816">
    <property type="term" value="F:asparagine-tRNA ligase activity"/>
    <property type="evidence" value="ECO:0007669"/>
    <property type="project" value="UniProtKB-EC"/>
</dbReference>
<feature type="repeat" description="Solcar" evidence="13">
    <location>
        <begin position="504"/>
        <end position="592"/>
    </location>
</feature>
<dbReference type="InterPro" id="IPR023395">
    <property type="entry name" value="MCP_dom_sf"/>
</dbReference>
<keyword evidence="7" id="KW-0999">Mitochondrion inner membrane</keyword>
<evidence type="ECO:0000256" key="12">
    <source>
        <dbReference type="ARBA" id="ARBA00023146"/>
    </source>
</evidence>
<keyword evidence="6" id="KW-0547">Nucleotide-binding</keyword>
<dbReference type="Gene3D" id="3.30.930.10">
    <property type="entry name" value="Bira Bifunctional Protein, Domain 2"/>
    <property type="match status" value="1"/>
</dbReference>
<dbReference type="Gene3D" id="1.50.40.10">
    <property type="entry name" value="Mitochondrial carrier domain"/>
    <property type="match status" value="1"/>
</dbReference>
<feature type="repeat" description="Solcar" evidence="13">
    <location>
        <begin position="698"/>
        <end position="789"/>
    </location>
</feature>
<dbReference type="InterPro" id="IPR012340">
    <property type="entry name" value="NA-bd_OB-fold"/>
</dbReference>
<evidence type="ECO:0000256" key="10">
    <source>
        <dbReference type="ARBA" id="ARBA00022989"/>
    </source>
</evidence>
<evidence type="ECO:0000256" key="5">
    <source>
        <dbReference type="ARBA" id="ARBA00022692"/>
    </source>
</evidence>
<dbReference type="OrthoDB" id="43906at2759"/>
<dbReference type="EMBL" id="MU003845">
    <property type="protein sequence ID" value="KAF2717391.1"/>
    <property type="molecule type" value="Genomic_DNA"/>
</dbReference>
<evidence type="ECO:0000256" key="2">
    <source>
        <dbReference type="ARBA" id="ARBA00008226"/>
    </source>
</evidence>
<reference evidence="15" key="1">
    <citation type="journal article" date="2020" name="Stud. Mycol.">
        <title>101 Dothideomycetes genomes: a test case for predicting lifestyles and emergence of pathogens.</title>
        <authorList>
            <person name="Haridas S."/>
            <person name="Albert R."/>
            <person name="Binder M."/>
            <person name="Bloem J."/>
            <person name="Labutti K."/>
            <person name="Salamov A."/>
            <person name="Andreopoulos B."/>
            <person name="Baker S."/>
            <person name="Barry K."/>
            <person name="Bills G."/>
            <person name="Bluhm B."/>
            <person name="Cannon C."/>
            <person name="Castanera R."/>
            <person name="Culley D."/>
            <person name="Daum C."/>
            <person name="Ezra D."/>
            <person name="Gonzalez J."/>
            <person name="Henrissat B."/>
            <person name="Kuo A."/>
            <person name="Liang C."/>
            <person name="Lipzen A."/>
            <person name="Lutzoni F."/>
            <person name="Magnuson J."/>
            <person name="Mondo S."/>
            <person name="Nolan M."/>
            <person name="Ohm R."/>
            <person name="Pangilinan J."/>
            <person name="Park H.-J."/>
            <person name="Ramirez L."/>
            <person name="Alfaro M."/>
            <person name="Sun H."/>
            <person name="Tritt A."/>
            <person name="Yoshinaga Y."/>
            <person name="Zwiers L.-H."/>
            <person name="Turgeon B."/>
            <person name="Goodwin S."/>
            <person name="Spatafora J."/>
            <person name="Crous P."/>
            <person name="Grigoriev I."/>
        </authorList>
    </citation>
    <scope>NUCLEOTIDE SEQUENCE</scope>
    <source>
        <strain evidence="15">CBS 116435</strain>
    </source>
</reference>
<dbReference type="GO" id="GO:0005524">
    <property type="term" value="F:ATP binding"/>
    <property type="evidence" value="ECO:0007669"/>
    <property type="project" value="UniProtKB-KW"/>
</dbReference>
<dbReference type="SUPFAM" id="SSF103506">
    <property type="entry name" value="Mitochondrial carrier"/>
    <property type="match status" value="1"/>
</dbReference>
<dbReference type="InterPro" id="IPR018108">
    <property type="entry name" value="MCP_transmembrane"/>
</dbReference>
<evidence type="ECO:0000313" key="15">
    <source>
        <dbReference type="EMBL" id="KAF2717391.1"/>
    </source>
</evidence>
<dbReference type="Pfam" id="PF00152">
    <property type="entry name" value="tRNA-synt_2"/>
    <property type="match status" value="1"/>
</dbReference>
<comment type="caution">
    <text evidence="15">The sequence shown here is derived from an EMBL/GenBank/DDBJ whole genome shotgun (WGS) entry which is preliminary data.</text>
</comment>
<dbReference type="SUPFAM" id="SSF50249">
    <property type="entry name" value="Nucleic acid-binding proteins"/>
    <property type="match status" value="1"/>
</dbReference>
<name>A0A9P4ULJ7_9PEZI</name>
<comment type="similarity">
    <text evidence="2">Belongs to the class-II aminoacyl-tRNA synthetase family.</text>
</comment>
<dbReference type="PRINTS" id="PR01042">
    <property type="entry name" value="TRNASYNTHASP"/>
</dbReference>
<evidence type="ECO:0000256" key="4">
    <source>
        <dbReference type="ARBA" id="ARBA00022598"/>
    </source>
</evidence>
<dbReference type="InterPro" id="IPR002312">
    <property type="entry name" value="Asp/Asn-tRNA-synth_IIb"/>
</dbReference>